<name>A0ABD0LHX1_9CAEN</name>
<reference evidence="1 2" key="1">
    <citation type="journal article" date="2023" name="Sci. Data">
        <title>Genome assembly of the Korean intertidal mud-creeper Batillaria attramentaria.</title>
        <authorList>
            <person name="Patra A.K."/>
            <person name="Ho P.T."/>
            <person name="Jun S."/>
            <person name="Lee S.J."/>
            <person name="Kim Y."/>
            <person name="Won Y.J."/>
        </authorList>
    </citation>
    <scope>NUCLEOTIDE SEQUENCE [LARGE SCALE GENOMIC DNA]</scope>
    <source>
        <strain evidence="1">Wonlab-2016</strain>
    </source>
</reference>
<dbReference type="Proteomes" id="UP001519460">
    <property type="component" value="Unassembled WGS sequence"/>
</dbReference>
<gene>
    <name evidence="1" type="ORF">BaRGS_00009746</name>
</gene>
<dbReference type="EMBL" id="JACVVK020000047">
    <property type="protein sequence ID" value="KAK7498937.1"/>
    <property type="molecule type" value="Genomic_DNA"/>
</dbReference>
<comment type="caution">
    <text evidence="1">The sequence shown here is derived from an EMBL/GenBank/DDBJ whole genome shotgun (WGS) entry which is preliminary data.</text>
</comment>
<evidence type="ECO:0000313" key="2">
    <source>
        <dbReference type="Proteomes" id="UP001519460"/>
    </source>
</evidence>
<protein>
    <submittedName>
        <fullName evidence="1">Uncharacterized protein</fullName>
    </submittedName>
</protein>
<dbReference type="AlphaFoldDB" id="A0ABD0LHX1"/>
<proteinExistence type="predicted"/>
<accession>A0ABD0LHX1</accession>
<organism evidence="1 2">
    <name type="scientific">Batillaria attramentaria</name>
    <dbReference type="NCBI Taxonomy" id="370345"/>
    <lineage>
        <taxon>Eukaryota</taxon>
        <taxon>Metazoa</taxon>
        <taxon>Spiralia</taxon>
        <taxon>Lophotrochozoa</taxon>
        <taxon>Mollusca</taxon>
        <taxon>Gastropoda</taxon>
        <taxon>Caenogastropoda</taxon>
        <taxon>Sorbeoconcha</taxon>
        <taxon>Cerithioidea</taxon>
        <taxon>Batillariidae</taxon>
        <taxon>Batillaria</taxon>
    </lineage>
</organism>
<sequence>MCRAASVLRESHIHGDTARARIIHLDLRCKGKLRTIDVEWSFGVNSNVWVNKRCRNSVNQSFLPIEKSQEADILLLSEDQSTLHTKLVAPDRKVSDSASEDTSCCRPTFLEPLTGSVLKSLCGRVQSALVLFPVFFTPLLGIR</sequence>
<evidence type="ECO:0000313" key="1">
    <source>
        <dbReference type="EMBL" id="KAK7498937.1"/>
    </source>
</evidence>
<keyword evidence="2" id="KW-1185">Reference proteome</keyword>